<reference evidence="2 3" key="1">
    <citation type="journal article" date="2019" name="Sci. Rep.">
        <title>Orb-weaving spider Araneus ventricosus genome elucidates the spidroin gene catalogue.</title>
        <authorList>
            <person name="Kono N."/>
            <person name="Nakamura H."/>
            <person name="Ohtoshi R."/>
            <person name="Moran D.A.P."/>
            <person name="Shinohara A."/>
            <person name="Yoshida Y."/>
            <person name="Fujiwara M."/>
            <person name="Mori M."/>
            <person name="Tomita M."/>
            <person name="Arakawa K."/>
        </authorList>
    </citation>
    <scope>NUCLEOTIDE SEQUENCE [LARGE SCALE GENOMIC DNA]</scope>
</reference>
<feature type="region of interest" description="Disordered" evidence="1">
    <location>
        <begin position="1"/>
        <end position="42"/>
    </location>
</feature>
<evidence type="ECO:0000256" key="1">
    <source>
        <dbReference type="SAM" id="MobiDB-lite"/>
    </source>
</evidence>
<dbReference type="EMBL" id="BGPR01033914">
    <property type="protein sequence ID" value="GBO08038.1"/>
    <property type="molecule type" value="Genomic_DNA"/>
</dbReference>
<organism evidence="2 3">
    <name type="scientific">Araneus ventricosus</name>
    <name type="common">Orbweaver spider</name>
    <name type="synonym">Epeira ventricosa</name>
    <dbReference type="NCBI Taxonomy" id="182803"/>
    <lineage>
        <taxon>Eukaryota</taxon>
        <taxon>Metazoa</taxon>
        <taxon>Ecdysozoa</taxon>
        <taxon>Arthropoda</taxon>
        <taxon>Chelicerata</taxon>
        <taxon>Arachnida</taxon>
        <taxon>Araneae</taxon>
        <taxon>Araneomorphae</taxon>
        <taxon>Entelegynae</taxon>
        <taxon>Araneoidea</taxon>
        <taxon>Araneidae</taxon>
        <taxon>Araneus</taxon>
    </lineage>
</organism>
<comment type="caution">
    <text evidence="2">The sequence shown here is derived from an EMBL/GenBank/DDBJ whole genome shotgun (WGS) entry which is preliminary data.</text>
</comment>
<feature type="region of interest" description="Disordered" evidence="1">
    <location>
        <begin position="75"/>
        <end position="97"/>
    </location>
</feature>
<name>A0A4Y2U5F1_ARAVE</name>
<dbReference type="AlphaFoldDB" id="A0A4Y2U5F1"/>
<evidence type="ECO:0000313" key="2">
    <source>
        <dbReference type="EMBL" id="GBO08038.1"/>
    </source>
</evidence>
<dbReference type="Proteomes" id="UP000499080">
    <property type="component" value="Unassembled WGS sequence"/>
</dbReference>
<proteinExistence type="predicted"/>
<feature type="compositionally biased region" description="Polar residues" evidence="1">
    <location>
        <begin position="27"/>
        <end position="41"/>
    </location>
</feature>
<keyword evidence="3" id="KW-1185">Reference proteome</keyword>
<accession>A0A4Y2U5F1</accession>
<protein>
    <submittedName>
        <fullName evidence="2">Uncharacterized protein</fullName>
    </submittedName>
</protein>
<evidence type="ECO:0000313" key="3">
    <source>
        <dbReference type="Proteomes" id="UP000499080"/>
    </source>
</evidence>
<sequence length="144" mass="16472">MQNPPSEKLHFQISTNNKEESTRHSTRQTAGPTGSESNFEIKSSMFKLRDSARRYLEEVRQSGWDLDKIEQALLNPPDLVSSDTGKDDQEMDFLEDPGSMADENAVKEMIEQLFPSSDPEKPFEEGNANWRRKGIPCNAWYSLM</sequence>
<gene>
    <name evidence="2" type="ORF">AVEN_64878_1</name>
</gene>